<evidence type="ECO:0000313" key="6">
    <source>
        <dbReference type="EMBL" id="KAL0482369.1"/>
    </source>
</evidence>
<comment type="similarity">
    <text evidence="1">Belongs to the NFYB/HAP3 subunit family.</text>
</comment>
<evidence type="ECO:0000256" key="1">
    <source>
        <dbReference type="ARBA" id="ARBA00009053"/>
    </source>
</evidence>
<dbReference type="AlphaFoldDB" id="A0AAW2Z0A1"/>
<dbReference type="FunFam" id="1.10.20.10:FF:000099">
    <property type="entry name" value="nuclear transcription factor Y subunit beta"/>
    <property type="match status" value="1"/>
</dbReference>
<keyword evidence="2" id="KW-0805">Transcription regulation</keyword>
<keyword evidence="7" id="KW-1185">Reference proteome</keyword>
<accession>A0AAW2Z0A1</accession>
<gene>
    <name evidence="6" type="ORF">AKO1_013030</name>
</gene>
<dbReference type="GO" id="GO:0046982">
    <property type="term" value="F:protein heterodimerization activity"/>
    <property type="evidence" value="ECO:0007669"/>
    <property type="project" value="InterPro"/>
</dbReference>
<dbReference type="Gene3D" id="1.10.20.10">
    <property type="entry name" value="Histone, subunit A"/>
    <property type="match status" value="1"/>
</dbReference>
<organism evidence="6 7">
    <name type="scientific">Acrasis kona</name>
    <dbReference type="NCBI Taxonomy" id="1008807"/>
    <lineage>
        <taxon>Eukaryota</taxon>
        <taxon>Discoba</taxon>
        <taxon>Heterolobosea</taxon>
        <taxon>Tetramitia</taxon>
        <taxon>Eutetramitia</taxon>
        <taxon>Acrasidae</taxon>
        <taxon>Acrasis</taxon>
    </lineage>
</organism>
<dbReference type="InterPro" id="IPR009072">
    <property type="entry name" value="Histone-fold"/>
</dbReference>
<dbReference type="SUPFAM" id="SSF47113">
    <property type="entry name" value="Histone-fold"/>
    <property type="match status" value="1"/>
</dbReference>
<dbReference type="PANTHER" id="PTHR11064:SF173">
    <property type="entry name" value="NUCLEAR TRANSCRIPTION FACTOR Y SUBUNIT B-10"/>
    <property type="match status" value="1"/>
</dbReference>
<dbReference type="Proteomes" id="UP001431209">
    <property type="component" value="Unassembled WGS sequence"/>
</dbReference>
<evidence type="ECO:0000259" key="5">
    <source>
        <dbReference type="Pfam" id="PF00808"/>
    </source>
</evidence>
<feature type="compositionally biased region" description="Acidic residues" evidence="4">
    <location>
        <begin position="1"/>
        <end position="15"/>
    </location>
</feature>
<dbReference type="InterPro" id="IPR003958">
    <property type="entry name" value="CBFA_NFYB_domain"/>
</dbReference>
<keyword evidence="3" id="KW-0804">Transcription</keyword>
<dbReference type="PANTHER" id="PTHR11064">
    <property type="entry name" value="CCAAT-BINDING TRANSCRIPTION FACTOR-RELATED"/>
    <property type="match status" value="1"/>
</dbReference>
<dbReference type="InterPro" id="IPR027113">
    <property type="entry name" value="Transc_fact_NFYB/HAP3"/>
</dbReference>
<comment type="caution">
    <text evidence="6">The sequence shown here is derived from an EMBL/GenBank/DDBJ whole genome shotgun (WGS) entry which is preliminary data.</text>
</comment>
<evidence type="ECO:0000256" key="2">
    <source>
        <dbReference type="ARBA" id="ARBA00023015"/>
    </source>
</evidence>
<feature type="region of interest" description="Disordered" evidence="4">
    <location>
        <begin position="1"/>
        <end position="44"/>
    </location>
</feature>
<dbReference type="Pfam" id="PF00808">
    <property type="entry name" value="CBFD_NFYB_HMF"/>
    <property type="match status" value="1"/>
</dbReference>
<dbReference type="EMBL" id="JAOPGA020000842">
    <property type="protein sequence ID" value="KAL0482369.1"/>
    <property type="molecule type" value="Genomic_DNA"/>
</dbReference>
<dbReference type="CDD" id="cd22907">
    <property type="entry name" value="HFD_NFYB"/>
    <property type="match status" value="1"/>
</dbReference>
<dbReference type="GO" id="GO:0016602">
    <property type="term" value="C:CCAAT-binding factor complex"/>
    <property type="evidence" value="ECO:0007669"/>
    <property type="project" value="InterPro"/>
</dbReference>
<evidence type="ECO:0000313" key="7">
    <source>
        <dbReference type="Proteomes" id="UP001431209"/>
    </source>
</evidence>
<protein>
    <submittedName>
        <fullName evidence="6">Nuclear transcription factor Y subunit B-3</fullName>
    </submittedName>
</protein>
<dbReference type="GO" id="GO:0001228">
    <property type="term" value="F:DNA-binding transcription activator activity, RNA polymerase II-specific"/>
    <property type="evidence" value="ECO:0007669"/>
    <property type="project" value="InterPro"/>
</dbReference>
<reference evidence="6 7" key="1">
    <citation type="submission" date="2024-03" db="EMBL/GenBank/DDBJ databases">
        <title>The Acrasis kona genome and developmental transcriptomes reveal deep origins of eukaryotic multicellular pathways.</title>
        <authorList>
            <person name="Sheikh S."/>
            <person name="Fu C.-J."/>
            <person name="Brown M.W."/>
            <person name="Baldauf S.L."/>
        </authorList>
    </citation>
    <scope>NUCLEOTIDE SEQUENCE [LARGE SCALE GENOMIC DNA]</scope>
    <source>
        <strain evidence="6 7">ATCC MYA-3509</strain>
    </source>
</reference>
<dbReference type="PRINTS" id="PR00615">
    <property type="entry name" value="CCAATSUBUNTA"/>
</dbReference>
<sequence>MSTEQTEEPEEDLVETTENLDNRPKRRPHQIIQPFPSGDQQQPPYNYMMHSNDENQQPTDEELMHKHPNFQEIKEQDRFLPIANINRIMKKSLPANAKISKEAKECVQECVSEYISFITNEASDLCVHEKRKTINGNDLLRAMQNLGFESYFEPLRLYLQRYQDFTKGDKTTKSGKRKQDE</sequence>
<feature type="domain" description="Transcription factor CBF/NF-Y/archaeal histone" evidence="5">
    <location>
        <begin position="79"/>
        <end position="143"/>
    </location>
</feature>
<evidence type="ECO:0000256" key="3">
    <source>
        <dbReference type="ARBA" id="ARBA00023163"/>
    </source>
</evidence>
<evidence type="ECO:0000256" key="4">
    <source>
        <dbReference type="SAM" id="MobiDB-lite"/>
    </source>
</evidence>
<dbReference type="GO" id="GO:0000978">
    <property type="term" value="F:RNA polymerase II cis-regulatory region sequence-specific DNA binding"/>
    <property type="evidence" value="ECO:0007669"/>
    <property type="project" value="TreeGrafter"/>
</dbReference>
<name>A0AAW2Z0A1_9EUKA</name>
<proteinExistence type="inferred from homology"/>